<protein>
    <submittedName>
        <fullName evidence="2">Uncharacterized protein</fullName>
    </submittedName>
</protein>
<dbReference type="EMBL" id="JANPWB010000003">
    <property type="protein sequence ID" value="KAJ1201887.1"/>
    <property type="molecule type" value="Genomic_DNA"/>
</dbReference>
<name>A0AAV7VNX8_PLEWA</name>
<feature type="region of interest" description="Disordered" evidence="1">
    <location>
        <begin position="68"/>
        <end position="102"/>
    </location>
</feature>
<dbReference type="Proteomes" id="UP001066276">
    <property type="component" value="Chromosome 2_1"/>
</dbReference>
<accession>A0AAV7VNX8</accession>
<evidence type="ECO:0000313" key="2">
    <source>
        <dbReference type="EMBL" id="KAJ1201887.1"/>
    </source>
</evidence>
<keyword evidence="3" id="KW-1185">Reference proteome</keyword>
<reference evidence="2" key="1">
    <citation type="journal article" date="2022" name="bioRxiv">
        <title>Sequencing and chromosome-scale assembly of the giantPleurodeles waltlgenome.</title>
        <authorList>
            <person name="Brown T."/>
            <person name="Elewa A."/>
            <person name="Iarovenko S."/>
            <person name="Subramanian E."/>
            <person name="Araus A.J."/>
            <person name="Petzold A."/>
            <person name="Susuki M."/>
            <person name="Suzuki K.-i.T."/>
            <person name="Hayashi T."/>
            <person name="Toyoda A."/>
            <person name="Oliveira C."/>
            <person name="Osipova E."/>
            <person name="Leigh N.D."/>
            <person name="Simon A."/>
            <person name="Yun M.H."/>
        </authorList>
    </citation>
    <scope>NUCLEOTIDE SEQUENCE</scope>
    <source>
        <strain evidence="2">20211129_DDA</strain>
        <tissue evidence="2">Liver</tissue>
    </source>
</reference>
<evidence type="ECO:0000313" key="3">
    <source>
        <dbReference type="Proteomes" id="UP001066276"/>
    </source>
</evidence>
<sequence>MVVKLGKEEPQVNILVTPSSRDEWTQPGPTGKGRNRGETQHGEDTEGTLECCDHSVATGKDRARATWEGIQQRRRGERGNTMQEEVEQRLEDKRSSAMLKEV</sequence>
<organism evidence="2 3">
    <name type="scientific">Pleurodeles waltl</name>
    <name type="common">Iberian ribbed newt</name>
    <dbReference type="NCBI Taxonomy" id="8319"/>
    <lineage>
        <taxon>Eukaryota</taxon>
        <taxon>Metazoa</taxon>
        <taxon>Chordata</taxon>
        <taxon>Craniata</taxon>
        <taxon>Vertebrata</taxon>
        <taxon>Euteleostomi</taxon>
        <taxon>Amphibia</taxon>
        <taxon>Batrachia</taxon>
        <taxon>Caudata</taxon>
        <taxon>Salamandroidea</taxon>
        <taxon>Salamandridae</taxon>
        <taxon>Pleurodelinae</taxon>
        <taxon>Pleurodeles</taxon>
    </lineage>
</organism>
<feature type="region of interest" description="Disordered" evidence="1">
    <location>
        <begin position="18"/>
        <end position="48"/>
    </location>
</feature>
<gene>
    <name evidence="2" type="ORF">NDU88_005691</name>
</gene>
<proteinExistence type="predicted"/>
<comment type="caution">
    <text evidence="2">The sequence shown here is derived from an EMBL/GenBank/DDBJ whole genome shotgun (WGS) entry which is preliminary data.</text>
</comment>
<dbReference type="AlphaFoldDB" id="A0AAV7VNX8"/>
<evidence type="ECO:0000256" key="1">
    <source>
        <dbReference type="SAM" id="MobiDB-lite"/>
    </source>
</evidence>
<feature type="compositionally biased region" description="Basic and acidic residues" evidence="1">
    <location>
        <begin position="86"/>
        <end position="102"/>
    </location>
</feature>
<feature type="compositionally biased region" description="Basic and acidic residues" evidence="1">
    <location>
        <begin position="35"/>
        <end position="44"/>
    </location>
</feature>